<dbReference type="PANTHER" id="PTHR38695">
    <property type="entry name" value="AMINO ACID PERMEASE_ SLC12A DOMAIN-CONTAINING PROTEIN"/>
    <property type="match status" value="1"/>
</dbReference>
<dbReference type="OrthoDB" id="5358398at2759"/>
<evidence type="ECO:0000313" key="3">
    <source>
        <dbReference type="Proteomes" id="UP000799324"/>
    </source>
</evidence>
<organism evidence="2 3">
    <name type="scientific">Lophiostoma macrostomum CBS 122681</name>
    <dbReference type="NCBI Taxonomy" id="1314788"/>
    <lineage>
        <taxon>Eukaryota</taxon>
        <taxon>Fungi</taxon>
        <taxon>Dikarya</taxon>
        <taxon>Ascomycota</taxon>
        <taxon>Pezizomycotina</taxon>
        <taxon>Dothideomycetes</taxon>
        <taxon>Pleosporomycetidae</taxon>
        <taxon>Pleosporales</taxon>
        <taxon>Lophiostomataceae</taxon>
        <taxon>Lophiostoma</taxon>
    </lineage>
</organism>
<proteinExistence type="predicted"/>
<dbReference type="InterPro" id="IPR048273">
    <property type="entry name" value="Luciferase"/>
</dbReference>
<dbReference type="InterPro" id="IPR040841">
    <property type="entry name" value="Luciferase_dom"/>
</dbReference>
<accession>A0A6A6TFC4</accession>
<dbReference type="Pfam" id="PF17648">
    <property type="entry name" value="Luciferase"/>
    <property type="match status" value="1"/>
</dbReference>
<feature type="domain" description="Luciferase" evidence="1">
    <location>
        <begin position="177"/>
        <end position="243"/>
    </location>
</feature>
<dbReference type="Proteomes" id="UP000799324">
    <property type="component" value="Unassembled WGS sequence"/>
</dbReference>
<evidence type="ECO:0000313" key="2">
    <source>
        <dbReference type="EMBL" id="KAF2658699.1"/>
    </source>
</evidence>
<name>A0A6A6TFC4_9PLEO</name>
<evidence type="ECO:0000259" key="1">
    <source>
        <dbReference type="Pfam" id="PF17648"/>
    </source>
</evidence>
<gene>
    <name evidence="2" type="ORF">K491DRAFT_689997</name>
</gene>
<dbReference type="EMBL" id="MU004313">
    <property type="protein sequence ID" value="KAF2658699.1"/>
    <property type="molecule type" value="Genomic_DNA"/>
</dbReference>
<dbReference type="PANTHER" id="PTHR38695:SF1">
    <property type="entry name" value="AMINO ACID PERMEASE_ SLC12A DOMAIN-CONTAINING PROTEIN"/>
    <property type="match status" value="1"/>
</dbReference>
<protein>
    <recommendedName>
        <fullName evidence="1">Luciferase domain-containing protein</fullName>
    </recommendedName>
</protein>
<sequence>MASQLQALQSWIKGNPILASVSGAAVTLFMVAYRDYLDYVSLGPHGLPDTFWGWYKQLSWTLGARNDVTVPAPYNIDTVAGPHDRSSFLFSNGKKGPRSRPGKAPGILRFVAPQRQTTELASEKMKSKMFAYLEDIVLKDSVHFQTHLSVLEGPVPALQIKDFANIAERPAVYTWTRGEVCHIHPPDGSTHVVLSLADQRRAIELGWSRRHRLSGGMLPWNYTLIYAPRNDEEFEIWKTIVDAGTKFCCAMLGN</sequence>
<keyword evidence="3" id="KW-1185">Reference proteome</keyword>
<reference evidence="2" key="1">
    <citation type="journal article" date="2020" name="Stud. Mycol.">
        <title>101 Dothideomycetes genomes: a test case for predicting lifestyles and emergence of pathogens.</title>
        <authorList>
            <person name="Haridas S."/>
            <person name="Albert R."/>
            <person name="Binder M."/>
            <person name="Bloem J."/>
            <person name="Labutti K."/>
            <person name="Salamov A."/>
            <person name="Andreopoulos B."/>
            <person name="Baker S."/>
            <person name="Barry K."/>
            <person name="Bills G."/>
            <person name="Bluhm B."/>
            <person name="Cannon C."/>
            <person name="Castanera R."/>
            <person name="Culley D."/>
            <person name="Daum C."/>
            <person name="Ezra D."/>
            <person name="Gonzalez J."/>
            <person name="Henrissat B."/>
            <person name="Kuo A."/>
            <person name="Liang C."/>
            <person name="Lipzen A."/>
            <person name="Lutzoni F."/>
            <person name="Magnuson J."/>
            <person name="Mondo S."/>
            <person name="Nolan M."/>
            <person name="Ohm R."/>
            <person name="Pangilinan J."/>
            <person name="Park H.-J."/>
            <person name="Ramirez L."/>
            <person name="Alfaro M."/>
            <person name="Sun H."/>
            <person name="Tritt A."/>
            <person name="Yoshinaga Y."/>
            <person name="Zwiers L.-H."/>
            <person name="Turgeon B."/>
            <person name="Goodwin S."/>
            <person name="Spatafora J."/>
            <person name="Crous P."/>
            <person name="Grigoriev I."/>
        </authorList>
    </citation>
    <scope>NUCLEOTIDE SEQUENCE</scope>
    <source>
        <strain evidence="2">CBS 122681</strain>
    </source>
</reference>
<dbReference type="AlphaFoldDB" id="A0A6A6TFC4"/>